<evidence type="ECO:0000256" key="1">
    <source>
        <dbReference type="ARBA" id="ARBA00004120"/>
    </source>
</evidence>
<name>A0A0B7BMT9_9EUPU</name>
<comment type="similarity">
    <text evidence="6">Belongs to the B9D family.</text>
</comment>
<evidence type="ECO:0000256" key="4">
    <source>
        <dbReference type="ARBA" id="ARBA00023212"/>
    </source>
</evidence>
<keyword evidence="3" id="KW-0970">Cilium biogenesis/degradation</keyword>
<evidence type="ECO:0000313" key="8">
    <source>
        <dbReference type="EMBL" id="CEK94273.1"/>
    </source>
</evidence>
<gene>
    <name evidence="8" type="primary">ORF199983</name>
</gene>
<sequence>MAEVHVIGQIVGASGFPQSGLFCKWGVHCGGAWKILSGSREGQTQVDSPDSQDTSYFSHPIDLHFATKGIQGWPRLHFQVWHQDSFGRNELYGYGFVHLPTSPGTHEIDCHTWRPAGSFMESVSQFFLGGGPHLKNPDLIYSGADRYRLQTIAMGKVHLRIGIILRNFDKFGIEC</sequence>
<dbReference type="PANTHER" id="PTHR12968:SF2">
    <property type="entry name" value="B9 DOMAIN-CONTAINING PROTEIN 2"/>
    <property type="match status" value="1"/>
</dbReference>
<protein>
    <recommendedName>
        <fullName evidence="7">B9 domain-containing protein 2</fullName>
    </recommendedName>
</protein>
<reference evidence="8" key="1">
    <citation type="submission" date="2014-12" db="EMBL/GenBank/DDBJ databases">
        <title>Insight into the proteome of Arion vulgaris.</title>
        <authorList>
            <person name="Aradska J."/>
            <person name="Bulat T."/>
            <person name="Smidak R."/>
            <person name="Sarate P."/>
            <person name="Gangsoo J."/>
            <person name="Sialana F."/>
            <person name="Bilban M."/>
            <person name="Lubec G."/>
        </authorList>
    </citation>
    <scope>NUCLEOTIDE SEQUENCE</scope>
    <source>
        <tissue evidence="8">Skin</tissue>
    </source>
</reference>
<comment type="subcellular location">
    <subcellularLocation>
        <location evidence="1">Cytoplasm</location>
        <location evidence="1">Cytoskeleton</location>
        <location evidence="1">Cilium basal body</location>
    </subcellularLocation>
</comment>
<organism evidence="8">
    <name type="scientific">Arion vulgaris</name>
    <dbReference type="NCBI Taxonomy" id="1028688"/>
    <lineage>
        <taxon>Eukaryota</taxon>
        <taxon>Metazoa</taxon>
        <taxon>Spiralia</taxon>
        <taxon>Lophotrochozoa</taxon>
        <taxon>Mollusca</taxon>
        <taxon>Gastropoda</taxon>
        <taxon>Heterobranchia</taxon>
        <taxon>Euthyneura</taxon>
        <taxon>Panpulmonata</taxon>
        <taxon>Eupulmonata</taxon>
        <taxon>Stylommatophora</taxon>
        <taxon>Helicina</taxon>
        <taxon>Arionoidea</taxon>
        <taxon>Arionidae</taxon>
        <taxon>Arion</taxon>
    </lineage>
</organism>
<evidence type="ECO:0000256" key="3">
    <source>
        <dbReference type="ARBA" id="ARBA00022794"/>
    </source>
</evidence>
<keyword evidence="5" id="KW-0966">Cell projection</keyword>
<dbReference type="AlphaFoldDB" id="A0A0B7BMT9"/>
<dbReference type="EMBL" id="HACG01047408">
    <property type="protein sequence ID" value="CEK94273.1"/>
    <property type="molecule type" value="Transcribed_RNA"/>
</dbReference>
<keyword evidence="2" id="KW-0963">Cytoplasm</keyword>
<evidence type="ECO:0000256" key="6">
    <source>
        <dbReference type="ARBA" id="ARBA00038411"/>
    </source>
</evidence>
<proteinExistence type="inferred from homology"/>
<dbReference type="PROSITE" id="PS51381">
    <property type="entry name" value="C2_B9"/>
    <property type="match status" value="1"/>
</dbReference>
<keyword evidence="4" id="KW-0206">Cytoskeleton</keyword>
<dbReference type="GO" id="GO:0036038">
    <property type="term" value="C:MKS complex"/>
    <property type="evidence" value="ECO:0007669"/>
    <property type="project" value="TreeGrafter"/>
</dbReference>
<evidence type="ECO:0000256" key="7">
    <source>
        <dbReference type="ARBA" id="ARBA00039272"/>
    </source>
</evidence>
<evidence type="ECO:0000256" key="5">
    <source>
        <dbReference type="ARBA" id="ARBA00023273"/>
    </source>
</evidence>
<accession>A0A0B7BMT9</accession>
<dbReference type="Pfam" id="PF07162">
    <property type="entry name" value="B9-C2"/>
    <property type="match status" value="1"/>
</dbReference>
<dbReference type="GO" id="GO:0060271">
    <property type="term" value="P:cilium assembly"/>
    <property type="evidence" value="ECO:0007669"/>
    <property type="project" value="TreeGrafter"/>
</dbReference>
<evidence type="ECO:0000256" key="2">
    <source>
        <dbReference type="ARBA" id="ARBA00022490"/>
    </source>
</evidence>
<dbReference type="PANTHER" id="PTHR12968">
    <property type="entry name" value="B9 DOMAIN-CONTAINING"/>
    <property type="match status" value="1"/>
</dbReference>
<dbReference type="InterPro" id="IPR010796">
    <property type="entry name" value="C2_B9-type_dom"/>
</dbReference>